<evidence type="ECO:0000313" key="4">
    <source>
        <dbReference type="EMBL" id="UYP48798.1"/>
    </source>
</evidence>
<name>A0ABY6HZI6_9ARCH</name>
<dbReference type="Pfam" id="PF13229">
    <property type="entry name" value="Beta_helix"/>
    <property type="match status" value="2"/>
</dbReference>
<gene>
    <name evidence="4" type="ORF">NEF87_005083</name>
</gene>
<feature type="transmembrane region" description="Helical" evidence="1">
    <location>
        <begin position="12"/>
        <end position="33"/>
    </location>
</feature>
<protein>
    <recommendedName>
        <fullName evidence="6">Right handed beta helix domain-containing protein</fullName>
    </recommendedName>
</protein>
<evidence type="ECO:0000256" key="1">
    <source>
        <dbReference type="SAM" id="Phobius"/>
    </source>
</evidence>
<dbReference type="SMART" id="SM00710">
    <property type="entry name" value="PbH1"/>
    <property type="match status" value="12"/>
</dbReference>
<organism evidence="4 5">
    <name type="scientific">Candidatus Lokiarchaeum ossiferum</name>
    <dbReference type="NCBI Taxonomy" id="2951803"/>
    <lineage>
        <taxon>Archaea</taxon>
        <taxon>Promethearchaeati</taxon>
        <taxon>Promethearchaeota</taxon>
        <taxon>Promethearchaeia</taxon>
        <taxon>Promethearchaeales</taxon>
        <taxon>Promethearchaeaceae</taxon>
        <taxon>Candidatus Lokiarchaeum</taxon>
    </lineage>
</organism>
<evidence type="ECO:0000313" key="5">
    <source>
        <dbReference type="Proteomes" id="UP001208689"/>
    </source>
</evidence>
<evidence type="ECO:0008006" key="6">
    <source>
        <dbReference type="Google" id="ProtNLM"/>
    </source>
</evidence>
<dbReference type="NCBIfam" id="TIGR03804">
    <property type="entry name" value="para_beta_helix"/>
    <property type="match status" value="1"/>
</dbReference>
<feature type="domain" description="Right handed beta helix" evidence="3">
    <location>
        <begin position="595"/>
        <end position="717"/>
    </location>
</feature>
<feature type="domain" description="Right handed beta helix" evidence="3">
    <location>
        <begin position="472"/>
        <end position="590"/>
    </location>
</feature>
<keyword evidence="5" id="KW-1185">Reference proteome</keyword>
<sequence length="775" mass="87988">MKLVHTYSKKQKISFITILSIIIASAITIPIILHNSKNSIEDQTPPNKPQILESLCFTNNSALDSFFENSNKTGLNDENSYQLKNLVFNTTENYNPHYGSFSFAYNIAVSLTNITRFVKIINCTFQGYSDAISLINSENIEVSNCSFIQCLDSIHIIESKKIQIRSSVFFQFYQAVKLYNSTDCEIFDNYGSDGQNAISLRGSPLNEIKNNEFFLAKSNNKLQRVYRGIALFESNQNSILDNTVGLPAGFRLHGLRLESSNNNNVSYNSLLNCSILFLKSQNNSNISSNTYNGGALTYLENQKDFQYHDTSGSLLVLNNCSNVNISSIDFISDSYGVVLHNCSSINLDRLSFTSNLKNQKFASAIWIEESKQINITHSNFTYRFNAIFAHYSDYLNMNNNIFDQCDSSLEASDATSVYFSNNQMENSTLLLDTYTNLALLEDRSQFYSNRINGKNLVFLFNQSNLIFTDPLDNSTIFAYHCHNISIGDFSVAKTSGILLRKCTEVSIRNVNFTDNFNFGIYLMNSDYVKIEKSRFQNQKFGIFTNYGTIIKIHDNSFISNGIGASLCSLRILEFNNNLLERNGDGIKLWDITGGEFYHNVVSHNFKNGINTANCEDINIQSNEISNNDASGILIVGTDDNCFIIENIISQNQENGVSIFSSREICLSENIINMNKFYGLFFSNSIENIVYFNEIRNNSLTSIREDINNHTIWLDDSFYLESTVIIANEGKYSYSRSRSISGGWYNFFEFQIQFNCETTIDTELYSGEKNTYVKNT</sequence>
<keyword evidence="1" id="KW-1133">Transmembrane helix</keyword>
<dbReference type="InterPro" id="IPR006626">
    <property type="entry name" value="PbH1"/>
</dbReference>
<reference evidence="4" key="1">
    <citation type="submission" date="2022-09" db="EMBL/GenBank/DDBJ databases">
        <title>Actin cytoskeleton and complex cell architecture in an #Asgard archaeon.</title>
        <authorList>
            <person name="Ponce Toledo R.I."/>
            <person name="Schleper C."/>
            <person name="Rodrigues Oliveira T."/>
            <person name="Wollweber F."/>
            <person name="Xu J."/>
            <person name="Rittmann S."/>
            <person name="Klingl A."/>
            <person name="Pilhofer M."/>
        </authorList>
    </citation>
    <scope>NUCLEOTIDE SEQUENCE</scope>
    <source>
        <strain evidence="4">B-35</strain>
    </source>
</reference>
<keyword evidence="1" id="KW-0812">Transmembrane</keyword>
<dbReference type="InterPro" id="IPR022441">
    <property type="entry name" value="Para_beta_helix_rpt-2"/>
</dbReference>
<dbReference type="InterPro" id="IPR007742">
    <property type="entry name" value="NosD_dom"/>
</dbReference>
<dbReference type="EMBL" id="CP104013">
    <property type="protein sequence ID" value="UYP48798.1"/>
    <property type="molecule type" value="Genomic_DNA"/>
</dbReference>
<keyword evidence="1" id="KW-0472">Membrane</keyword>
<dbReference type="InterPro" id="IPR039448">
    <property type="entry name" value="Beta_helix"/>
</dbReference>
<feature type="domain" description="Periplasmic copper-binding protein NosD beta helix" evidence="2">
    <location>
        <begin position="118"/>
        <end position="292"/>
    </location>
</feature>
<dbReference type="InterPro" id="IPR012334">
    <property type="entry name" value="Pectin_lyas_fold"/>
</dbReference>
<dbReference type="Proteomes" id="UP001208689">
    <property type="component" value="Chromosome"/>
</dbReference>
<dbReference type="Pfam" id="PF05048">
    <property type="entry name" value="NosD"/>
    <property type="match status" value="1"/>
</dbReference>
<evidence type="ECO:0000259" key="3">
    <source>
        <dbReference type="Pfam" id="PF13229"/>
    </source>
</evidence>
<evidence type="ECO:0000259" key="2">
    <source>
        <dbReference type="Pfam" id="PF05048"/>
    </source>
</evidence>
<accession>A0ABY6HZI6</accession>
<dbReference type="Gene3D" id="2.160.20.10">
    <property type="entry name" value="Single-stranded right-handed beta-helix, Pectin lyase-like"/>
    <property type="match status" value="3"/>
</dbReference>
<dbReference type="SUPFAM" id="SSF51126">
    <property type="entry name" value="Pectin lyase-like"/>
    <property type="match status" value="3"/>
</dbReference>
<proteinExistence type="predicted"/>
<dbReference type="InterPro" id="IPR011050">
    <property type="entry name" value="Pectin_lyase_fold/virulence"/>
</dbReference>